<dbReference type="Proteomes" id="UP000198512">
    <property type="component" value="Unassembled WGS sequence"/>
</dbReference>
<name>A0ABY1B1F9_9PSED</name>
<organism evidence="2 3">
    <name type="scientific">Pseudomonas cuatrocienegasensis</name>
    <dbReference type="NCBI Taxonomy" id="543360"/>
    <lineage>
        <taxon>Bacteria</taxon>
        <taxon>Pseudomonadati</taxon>
        <taxon>Pseudomonadota</taxon>
        <taxon>Gammaproteobacteria</taxon>
        <taxon>Pseudomonadales</taxon>
        <taxon>Pseudomonadaceae</taxon>
        <taxon>Pseudomonas</taxon>
    </lineage>
</organism>
<accession>A0ABY1B1F9</accession>
<evidence type="ECO:0000313" key="2">
    <source>
        <dbReference type="EMBL" id="SEP68857.1"/>
    </source>
</evidence>
<reference evidence="2 3" key="1">
    <citation type="submission" date="2016-10" db="EMBL/GenBank/DDBJ databases">
        <authorList>
            <person name="Varghese N."/>
            <person name="Submissions S."/>
        </authorList>
    </citation>
    <scope>NUCLEOTIDE SEQUENCE [LARGE SCALE GENOMIC DNA]</scope>
    <source>
        <strain evidence="2 3">CIP 109853</strain>
    </source>
</reference>
<comment type="caution">
    <text evidence="2">The sequence shown here is derived from an EMBL/GenBank/DDBJ whole genome shotgun (WGS) entry which is preliminary data.</text>
</comment>
<gene>
    <name evidence="2" type="ORF">SAMN05216600_101318</name>
</gene>
<dbReference type="EMBL" id="FOFP01000001">
    <property type="protein sequence ID" value="SEP68857.1"/>
    <property type="molecule type" value="Genomic_DNA"/>
</dbReference>
<evidence type="ECO:0000313" key="3">
    <source>
        <dbReference type="Proteomes" id="UP000198512"/>
    </source>
</evidence>
<proteinExistence type="predicted"/>
<sequence>MSIYSLELLSILLIVTGLFLGLPLVLRRYLS</sequence>
<evidence type="ECO:0000256" key="1">
    <source>
        <dbReference type="SAM" id="Phobius"/>
    </source>
</evidence>
<keyword evidence="1" id="KW-0472">Membrane</keyword>
<protein>
    <submittedName>
        <fullName evidence="2">Uncharacterized protein</fullName>
    </submittedName>
</protein>
<keyword evidence="3" id="KW-1185">Reference proteome</keyword>
<keyword evidence="1" id="KW-1133">Transmembrane helix</keyword>
<feature type="transmembrane region" description="Helical" evidence="1">
    <location>
        <begin position="6"/>
        <end position="26"/>
    </location>
</feature>
<keyword evidence="1" id="KW-0812">Transmembrane</keyword>